<evidence type="ECO:0000259" key="1">
    <source>
        <dbReference type="PROSITE" id="PS50404"/>
    </source>
</evidence>
<dbReference type="SFLD" id="SFLDG00358">
    <property type="entry name" value="Main_(cytGST)"/>
    <property type="match status" value="1"/>
</dbReference>
<dbReference type="PANTHER" id="PTHR42673:SF4">
    <property type="entry name" value="MALEYLACETOACETATE ISOMERASE"/>
    <property type="match status" value="1"/>
</dbReference>
<dbReference type="GO" id="GO:0006559">
    <property type="term" value="P:L-phenylalanine catabolic process"/>
    <property type="evidence" value="ECO:0007669"/>
    <property type="project" value="TreeGrafter"/>
</dbReference>
<dbReference type="AlphaFoldDB" id="A0A1W6KDY2"/>
<dbReference type="InterPro" id="IPR004045">
    <property type="entry name" value="Glutathione_S-Trfase_N"/>
</dbReference>
<dbReference type="SUPFAM" id="SSF52833">
    <property type="entry name" value="Thioredoxin-like"/>
    <property type="match status" value="1"/>
</dbReference>
<dbReference type="GeneID" id="77257526"/>
<name>A0A1W6KDY2_9GAMM</name>
<feature type="domain" description="GST N-terminal" evidence="1">
    <location>
        <begin position="2"/>
        <end position="82"/>
    </location>
</feature>
<dbReference type="STRING" id="1420917.AU15_03725"/>
<evidence type="ECO:0000313" key="2">
    <source>
        <dbReference type="EMBL" id="ARM85626.1"/>
    </source>
</evidence>
<reference evidence="2 3" key="1">
    <citation type="submission" date="2017-04" db="EMBL/GenBank/DDBJ databases">
        <title>Genome Sequence of Marinobacter salarius strain SMR5 Isolated from a culture of the Diatom Skeletonema marinoi.</title>
        <authorList>
            <person name="Topel M."/>
            <person name="Pinder M.I.M."/>
            <person name="Johansson O.N."/>
            <person name="Kourtchenko O."/>
            <person name="Godhe A."/>
            <person name="Clarke A.K."/>
        </authorList>
    </citation>
    <scope>NUCLEOTIDE SEQUENCE [LARGE SCALE GENOMIC DNA]</scope>
    <source>
        <strain evidence="2 3">SMR5</strain>
    </source>
</reference>
<dbReference type="InterPro" id="IPR036282">
    <property type="entry name" value="Glutathione-S-Trfase_C_sf"/>
</dbReference>
<dbReference type="GO" id="GO:0006749">
    <property type="term" value="P:glutathione metabolic process"/>
    <property type="evidence" value="ECO:0007669"/>
    <property type="project" value="TreeGrafter"/>
</dbReference>
<organism evidence="2 3">
    <name type="scientific">Marinobacter salarius</name>
    <dbReference type="NCBI Taxonomy" id="1420917"/>
    <lineage>
        <taxon>Bacteria</taxon>
        <taxon>Pseudomonadati</taxon>
        <taxon>Pseudomonadota</taxon>
        <taxon>Gammaproteobacteria</taxon>
        <taxon>Pseudomonadales</taxon>
        <taxon>Marinobacteraceae</taxon>
        <taxon>Marinobacter</taxon>
    </lineage>
</organism>
<dbReference type="Gene3D" id="3.40.30.10">
    <property type="entry name" value="Glutaredoxin"/>
    <property type="match status" value="1"/>
</dbReference>
<dbReference type="PANTHER" id="PTHR42673">
    <property type="entry name" value="MALEYLACETOACETATE ISOMERASE"/>
    <property type="match status" value="1"/>
</dbReference>
<dbReference type="InterPro" id="IPR040079">
    <property type="entry name" value="Glutathione_S-Trfase"/>
</dbReference>
<dbReference type="GO" id="GO:0016034">
    <property type="term" value="F:maleylacetoacetate isomerase activity"/>
    <property type="evidence" value="ECO:0007669"/>
    <property type="project" value="TreeGrafter"/>
</dbReference>
<proteinExistence type="predicted"/>
<dbReference type="Gene3D" id="1.20.1050.10">
    <property type="match status" value="1"/>
</dbReference>
<dbReference type="Pfam" id="PF13410">
    <property type="entry name" value="GST_C_2"/>
    <property type="match status" value="1"/>
</dbReference>
<protein>
    <submittedName>
        <fullName evidence="2">Stringent starvation protein A</fullName>
    </submittedName>
</protein>
<gene>
    <name evidence="2" type="primary">sspA</name>
    <name evidence="2" type="ORF">MARSALSMR5_03605</name>
</gene>
<dbReference type="GO" id="GO:0004364">
    <property type="term" value="F:glutathione transferase activity"/>
    <property type="evidence" value="ECO:0007669"/>
    <property type="project" value="TreeGrafter"/>
</dbReference>
<dbReference type="RefSeq" id="WP_085681663.1">
    <property type="nucleotide sequence ID" value="NZ_CP020931.1"/>
</dbReference>
<dbReference type="PROSITE" id="PS50404">
    <property type="entry name" value="GST_NTER"/>
    <property type="match status" value="1"/>
</dbReference>
<dbReference type="SFLD" id="SFLDS00019">
    <property type="entry name" value="Glutathione_Transferase_(cytos"/>
    <property type="match status" value="1"/>
</dbReference>
<dbReference type="EMBL" id="CP020931">
    <property type="protein sequence ID" value="ARM85626.1"/>
    <property type="molecule type" value="Genomic_DNA"/>
</dbReference>
<sequence>MYTLHIANKNYSSWSLRPWVLMKELGIEFNEQLIVFGDEPTWQAYRRLSPSGKVPCLTDESTTVWDSLAIIEYLAERHEGVWPKDAKARAWARCAAAEMHSGFQSLRDICSMNVGLRIRMNTVSEGLQKDVDRIDSLWSHGLQQFGGPFLAGDRFSAVDAFFAPVVYRVRTYGLDLSEGAAAYVERVLALGSMQQWEAESLAEPWRDAEHEDIAFTVGTLLADHRQ</sequence>
<dbReference type="CDD" id="cd03043">
    <property type="entry name" value="GST_N_1"/>
    <property type="match status" value="1"/>
</dbReference>
<dbReference type="CDD" id="cd03194">
    <property type="entry name" value="GST_C_3"/>
    <property type="match status" value="1"/>
</dbReference>
<accession>A0A1W6KDY2</accession>
<evidence type="ECO:0000313" key="3">
    <source>
        <dbReference type="Proteomes" id="UP000193100"/>
    </source>
</evidence>
<dbReference type="InterPro" id="IPR036249">
    <property type="entry name" value="Thioredoxin-like_sf"/>
</dbReference>
<dbReference type="Pfam" id="PF13409">
    <property type="entry name" value="GST_N_2"/>
    <property type="match status" value="1"/>
</dbReference>
<dbReference type="Proteomes" id="UP000193100">
    <property type="component" value="Chromosome"/>
</dbReference>
<dbReference type="SUPFAM" id="SSF47616">
    <property type="entry name" value="GST C-terminal domain-like"/>
    <property type="match status" value="1"/>
</dbReference>